<keyword evidence="12" id="KW-0539">Nucleus</keyword>
<evidence type="ECO:0000256" key="6">
    <source>
        <dbReference type="ARBA" id="ARBA00022664"/>
    </source>
</evidence>
<dbReference type="AlphaFoldDB" id="A0A7R9HPB2"/>
<dbReference type="FunFam" id="1.20.940.10:FF:000002">
    <property type="entry name" value="Pre-mRNA processing factor 18"/>
    <property type="match status" value="1"/>
</dbReference>
<dbReference type="SUPFAM" id="SSF158230">
    <property type="entry name" value="PRP4-like"/>
    <property type="match status" value="1"/>
</dbReference>
<dbReference type="GO" id="GO:0005681">
    <property type="term" value="C:spliceosomal complex"/>
    <property type="evidence" value="ECO:0007669"/>
    <property type="project" value="InterPro"/>
</dbReference>
<dbReference type="InterPro" id="IPR050666">
    <property type="entry name" value="ESRP"/>
</dbReference>
<evidence type="ECO:0000256" key="2">
    <source>
        <dbReference type="ARBA" id="ARBA00008137"/>
    </source>
</evidence>
<keyword evidence="10" id="KW-0007">Acetylation</keyword>
<keyword evidence="4" id="KW-1017">Isopeptide bond</keyword>
<evidence type="ECO:0000256" key="11">
    <source>
        <dbReference type="ARBA" id="ARBA00023187"/>
    </source>
</evidence>
<evidence type="ECO:0000256" key="5">
    <source>
        <dbReference type="ARBA" id="ARBA00022553"/>
    </source>
</evidence>
<dbReference type="FunFam" id="3.30.70.330:FF:000031">
    <property type="entry name" value="Heterogeneous nuclear ribonucleoprotein h3 isoform"/>
    <property type="match status" value="1"/>
</dbReference>
<keyword evidence="9 14" id="KW-0694">RNA-binding</keyword>
<feature type="domain" description="RRM" evidence="16">
    <location>
        <begin position="108"/>
        <end position="193"/>
    </location>
</feature>
<evidence type="ECO:0000256" key="3">
    <source>
        <dbReference type="ARBA" id="ARBA00018242"/>
    </source>
</evidence>
<dbReference type="PANTHER" id="PTHR13976">
    <property type="entry name" value="HETEROGENEOUS NUCLEAR RIBONUCLEOPROTEIN-RELATED"/>
    <property type="match status" value="1"/>
</dbReference>
<dbReference type="SMART" id="SM00500">
    <property type="entry name" value="SFM"/>
    <property type="match status" value="1"/>
</dbReference>
<evidence type="ECO:0000259" key="16">
    <source>
        <dbReference type="PROSITE" id="PS50102"/>
    </source>
</evidence>
<gene>
    <name evidence="17" type="ORF">TMSB3V08_LOCUS6330</name>
</gene>
<comment type="similarity">
    <text evidence="2">Belongs to the PRP18 family.</text>
</comment>
<dbReference type="InterPro" id="IPR012677">
    <property type="entry name" value="Nucleotide-bd_a/b_plait_sf"/>
</dbReference>
<dbReference type="InterPro" id="IPR004098">
    <property type="entry name" value="Prp18"/>
</dbReference>
<dbReference type="Pfam" id="PF00076">
    <property type="entry name" value="RRM_1"/>
    <property type="match status" value="3"/>
</dbReference>
<dbReference type="InterPro" id="IPR036285">
    <property type="entry name" value="PRP4-like_sf"/>
</dbReference>
<dbReference type="GO" id="GO:0003723">
    <property type="term" value="F:RNA binding"/>
    <property type="evidence" value="ECO:0007669"/>
    <property type="project" value="UniProtKB-UniRule"/>
</dbReference>
<evidence type="ECO:0000256" key="15">
    <source>
        <dbReference type="SAM" id="MobiDB-lite"/>
    </source>
</evidence>
<dbReference type="SUPFAM" id="SSF47938">
    <property type="entry name" value="Functional domain of the splicing factor Prp18"/>
    <property type="match status" value="1"/>
</dbReference>
<dbReference type="InterPro" id="IPR014906">
    <property type="entry name" value="PRP4-like"/>
</dbReference>
<evidence type="ECO:0000256" key="14">
    <source>
        <dbReference type="PROSITE-ProRule" id="PRU00176"/>
    </source>
</evidence>
<dbReference type="EMBL" id="OB794120">
    <property type="protein sequence ID" value="CAD7429552.1"/>
    <property type="molecule type" value="Genomic_DNA"/>
</dbReference>
<dbReference type="SMART" id="SM00360">
    <property type="entry name" value="RRM"/>
    <property type="match status" value="3"/>
</dbReference>
<evidence type="ECO:0000256" key="4">
    <source>
        <dbReference type="ARBA" id="ARBA00022499"/>
    </source>
</evidence>
<dbReference type="FunFam" id="3.30.70.330:FF:000131">
    <property type="entry name" value="Heterogeneous nuclear ribonucleoprotein h3 isoform"/>
    <property type="match status" value="1"/>
</dbReference>
<protein>
    <recommendedName>
        <fullName evidence="3">Pre-mRNA-splicing factor 18</fullName>
    </recommendedName>
    <alternativeName>
        <fullName evidence="13">PRP18 homolog</fullName>
    </alternativeName>
</protein>
<dbReference type="Gene3D" id="3.30.70.330">
    <property type="match status" value="3"/>
</dbReference>
<evidence type="ECO:0000256" key="7">
    <source>
        <dbReference type="ARBA" id="ARBA00022737"/>
    </source>
</evidence>
<keyword evidence="6" id="KW-0507">mRNA processing</keyword>
<dbReference type="InterPro" id="IPR000504">
    <property type="entry name" value="RRM_dom"/>
</dbReference>
<evidence type="ECO:0000256" key="9">
    <source>
        <dbReference type="ARBA" id="ARBA00022884"/>
    </source>
</evidence>
<dbReference type="InterPro" id="IPR035979">
    <property type="entry name" value="RBD_domain_sf"/>
</dbReference>
<dbReference type="FunFam" id="4.10.280.110:FF:000001">
    <property type="entry name" value="pre-mRNA-splicing factor 18 isoform X2"/>
    <property type="match status" value="1"/>
</dbReference>
<accession>A0A7R9HPB2</accession>
<evidence type="ECO:0000256" key="13">
    <source>
        <dbReference type="ARBA" id="ARBA00031388"/>
    </source>
</evidence>
<dbReference type="Pfam" id="PF02840">
    <property type="entry name" value="Prp18"/>
    <property type="match status" value="1"/>
</dbReference>
<dbReference type="SUPFAM" id="SSF54928">
    <property type="entry name" value="RNA-binding domain, RBD"/>
    <property type="match status" value="3"/>
</dbReference>
<name>A0A7R9HPB2_9NEOP</name>
<proteinExistence type="inferred from homology"/>
<dbReference type="Gene3D" id="1.20.940.10">
    <property type="entry name" value="Functional domain of the splicing factor Prp18"/>
    <property type="match status" value="1"/>
</dbReference>
<organism evidence="17">
    <name type="scientific">Timema monikensis</name>
    <dbReference type="NCBI Taxonomy" id="170555"/>
    <lineage>
        <taxon>Eukaryota</taxon>
        <taxon>Metazoa</taxon>
        <taxon>Ecdysozoa</taxon>
        <taxon>Arthropoda</taxon>
        <taxon>Hexapoda</taxon>
        <taxon>Insecta</taxon>
        <taxon>Pterygota</taxon>
        <taxon>Neoptera</taxon>
        <taxon>Polyneoptera</taxon>
        <taxon>Phasmatodea</taxon>
        <taxon>Timematodea</taxon>
        <taxon>Timematoidea</taxon>
        <taxon>Timematidae</taxon>
        <taxon>Timema</taxon>
    </lineage>
</organism>
<dbReference type="CDD" id="cd12503">
    <property type="entry name" value="RRM1_hnRNPH_GRSF1_like"/>
    <property type="match status" value="1"/>
</dbReference>
<dbReference type="PROSITE" id="PS50102">
    <property type="entry name" value="RRM"/>
    <property type="match status" value="3"/>
</dbReference>
<evidence type="ECO:0000256" key="1">
    <source>
        <dbReference type="ARBA" id="ARBA00004324"/>
    </source>
</evidence>
<keyword evidence="7" id="KW-0677">Repeat</keyword>
<evidence type="ECO:0000256" key="12">
    <source>
        <dbReference type="ARBA" id="ARBA00023242"/>
    </source>
</evidence>
<dbReference type="GO" id="GO:0006397">
    <property type="term" value="P:mRNA processing"/>
    <property type="evidence" value="ECO:0007669"/>
    <property type="project" value="UniProtKB-KW"/>
</dbReference>
<comment type="subcellular location">
    <subcellularLocation>
        <location evidence="1">Nucleus speckle</location>
    </subcellularLocation>
</comment>
<evidence type="ECO:0000256" key="8">
    <source>
        <dbReference type="ARBA" id="ARBA00022843"/>
    </source>
</evidence>
<dbReference type="Pfam" id="PF08799">
    <property type="entry name" value="PRP4"/>
    <property type="match status" value="1"/>
</dbReference>
<keyword evidence="5" id="KW-0597">Phosphoprotein</keyword>
<reference evidence="17" key="1">
    <citation type="submission" date="2020-11" db="EMBL/GenBank/DDBJ databases">
        <authorList>
            <person name="Tran Van P."/>
        </authorList>
    </citation>
    <scope>NUCLEOTIDE SEQUENCE</scope>
</reference>
<feature type="domain" description="RRM" evidence="16">
    <location>
        <begin position="9"/>
        <end position="88"/>
    </location>
</feature>
<evidence type="ECO:0000256" key="10">
    <source>
        <dbReference type="ARBA" id="ARBA00022990"/>
    </source>
</evidence>
<dbReference type="GO" id="GO:0008380">
    <property type="term" value="P:RNA splicing"/>
    <property type="evidence" value="ECO:0007669"/>
    <property type="project" value="UniProtKB-KW"/>
</dbReference>
<keyword evidence="8" id="KW-0832">Ubl conjugation</keyword>
<evidence type="ECO:0000313" key="17">
    <source>
        <dbReference type="EMBL" id="CAD7429552.1"/>
    </source>
</evidence>
<feature type="region of interest" description="Disordered" evidence="15">
    <location>
        <begin position="746"/>
        <end position="768"/>
    </location>
</feature>
<feature type="domain" description="RRM" evidence="16">
    <location>
        <begin position="286"/>
        <end position="361"/>
    </location>
</feature>
<dbReference type="Gene3D" id="4.10.280.110">
    <property type="entry name" value="Pre-mRNA processing factor 4 domain"/>
    <property type="match status" value="1"/>
</dbReference>
<keyword evidence="11" id="KW-0508">mRNA splicing</keyword>
<dbReference type="GO" id="GO:0016607">
    <property type="term" value="C:nuclear speck"/>
    <property type="evidence" value="ECO:0007669"/>
    <property type="project" value="UniProtKB-SubCell"/>
</dbReference>
<sequence length="1039" mass="116247">MSGLGEYEDVIKLRGLPWSASIDEILKFFGECKIKDGKLGIHMTMSAEGRPSGEAYVEFDSEEDIENALKKDLQRMGHRYIEVFKVKRSEMEWDVNRSGTTGQTMDDACVKLRGIPFGCSKDDIIEFFSGLEIVPNGISLPTDFSGRSTGEAYVQFISKEVAEKALLKHKEKIGHRYIEIFRSSLMEVRAALSPKMRTGAGGYNQRPTPYDRGDRFGAGGGGGGGPMNRFGNVGRPPRTFKGGFGDFGEMPSPWSNPAPWDGRNSNRVGGGGGGWNSNGAGPSGGFCVHMRGLPFRATEQDIADFFRPLVPLNINLLMDNTGRRSGEADVEFSSHEDATKAMEKNKTNMEHRYIELFLNSSPARGGGRGNFGGFGGTGLGGGFSGECVGKLEYNHPQYTRPQSNSDLPVIGTLVYCKSDALDNVATETAPFNDQFDQLLILTTFQCQMVSRKVDIYQILKFELFDDHNIFSLRCRDKGEWKTIERKTTTSSPELDSNLDLPVLDSLAQHKAGAFANYASKMDSRGILLDIITCLSPRCVSAEHSMYFTARILLASFCPCSLLIGDRPCSASAVNVSRSSRRSIFVPVILSKSTPNYIPTSIIGASGQWCLISGHHLEVTFSNEDGLVTLKQMRKTSVCKEEGKKEKKKHMMTKLLNTFLVPSNFYLMIYKKWENPNGTRDDSYPITLTFSESRSASVARTDIPSIEIIAPWLETLEPSKKYFKRADLNAKEREEYLRRFGAKTDETEFDSNKTAKGGNAADDSSEHATLPRKDVIRRLRERGEPILLFGETEVEAFVRLRRSEILEPEVNKGLRNDFQEALEKVDQAFLDEILATQAQNGEGRSTIDVKVPDDGITYEEIQKMAAELGKGEKELDMRVITHFIQFLLLMWGNRLNSRTAAEKTAVRGKLACATYTQTQVYLKPLLRKLKTKSLPEDILDSLTEITRFMMDRDYIKASDSYLQMAIGNAPWPIGVTMVGIHARTGREKIFSKNVAHVMNDETQRKYLQGLKRLMTKCQEYFPTDPSRCVEYSRIEDKDKE</sequence>